<feature type="domain" description="NmrA-like" evidence="4">
    <location>
        <begin position="5"/>
        <end position="254"/>
    </location>
</feature>
<gene>
    <name evidence="5" type="ORF">CEP54_013270</name>
</gene>
<dbReference type="GO" id="GO:0005634">
    <property type="term" value="C:nucleus"/>
    <property type="evidence" value="ECO:0007669"/>
    <property type="project" value="TreeGrafter"/>
</dbReference>
<protein>
    <recommendedName>
        <fullName evidence="4">NmrA-like domain-containing protein</fullName>
    </recommendedName>
</protein>
<evidence type="ECO:0000256" key="3">
    <source>
        <dbReference type="ARBA" id="ARBA00023002"/>
    </source>
</evidence>
<dbReference type="OrthoDB" id="419598at2759"/>
<dbReference type="EMBL" id="NKCI01000211">
    <property type="protein sequence ID" value="RSL47726.1"/>
    <property type="molecule type" value="Genomic_DNA"/>
</dbReference>
<reference evidence="5 6" key="1">
    <citation type="submission" date="2017-06" db="EMBL/GenBank/DDBJ databases">
        <title>Comparative genomic analysis of Ambrosia Fusariam Clade fungi.</title>
        <authorList>
            <person name="Stajich J.E."/>
            <person name="Carrillo J."/>
            <person name="Kijimoto T."/>
            <person name="Eskalen A."/>
            <person name="O'Donnell K."/>
            <person name="Kasson M."/>
        </authorList>
    </citation>
    <scope>NUCLEOTIDE SEQUENCE [LARGE SCALE GENOMIC DNA]</scope>
    <source>
        <strain evidence="5 6">NRRL62584</strain>
    </source>
</reference>
<accession>A0A428P404</accession>
<proteinExistence type="inferred from homology"/>
<dbReference type="InterPro" id="IPR051164">
    <property type="entry name" value="NmrA-like_oxidored"/>
</dbReference>
<dbReference type="Gene3D" id="3.40.50.720">
    <property type="entry name" value="NAD(P)-binding Rossmann-like Domain"/>
    <property type="match status" value="1"/>
</dbReference>
<dbReference type="STRING" id="1325734.A0A428P404"/>
<dbReference type="PANTHER" id="PTHR42748:SF30">
    <property type="entry name" value="NMRA-LIKE DOMAIN-CONTAINING PROTEIN"/>
    <property type="match status" value="1"/>
</dbReference>
<evidence type="ECO:0000256" key="2">
    <source>
        <dbReference type="ARBA" id="ARBA00022857"/>
    </source>
</evidence>
<dbReference type="Pfam" id="PF05368">
    <property type="entry name" value="NmrA"/>
    <property type="match status" value="1"/>
</dbReference>
<comment type="similarity">
    <text evidence="1">Belongs to the NmrA-type oxidoreductase family.</text>
</comment>
<evidence type="ECO:0000313" key="5">
    <source>
        <dbReference type="EMBL" id="RSL47726.1"/>
    </source>
</evidence>
<dbReference type="InterPro" id="IPR008030">
    <property type="entry name" value="NmrA-like"/>
</dbReference>
<sequence>MSDLTVFVCGATGCQGGAVARYLRSKDVEVHSLVRDPTSKKAHVLESIGVKLTPGDYDNKEAIAAAMAGCTAIFLVLMPDFTDLTKERTWAKNIYNAGKAAGVKHAVFSSGFGANDPDKLTALEPGSFVDTVMRNKQVVENETRTAGFEYWTILRPGNFMANYFEPFVMMYPSLVKEGIWTTALTATTVLPKVDTVTIGRFGGEALLNPERFHEKEILYADEWLTPDQVMEKLSRAVGREFKTNFLTDEEIEAQKDTNPFIPGQLIMRDIGNFTTLEEVKKWGIPLSSFDEFLEREKEAIQETYHKSG</sequence>
<organism evidence="5 6">
    <name type="scientific">Fusarium duplospermum</name>
    <dbReference type="NCBI Taxonomy" id="1325734"/>
    <lineage>
        <taxon>Eukaryota</taxon>
        <taxon>Fungi</taxon>
        <taxon>Dikarya</taxon>
        <taxon>Ascomycota</taxon>
        <taxon>Pezizomycotina</taxon>
        <taxon>Sordariomycetes</taxon>
        <taxon>Hypocreomycetidae</taxon>
        <taxon>Hypocreales</taxon>
        <taxon>Nectriaceae</taxon>
        <taxon>Fusarium</taxon>
        <taxon>Fusarium solani species complex</taxon>
    </lineage>
</organism>
<comment type="caution">
    <text evidence="5">The sequence shown here is derived from an EMBL/GenBank/DDBJ whole genome shotgun (WGS) entry which is preliminary data.</text>
</comment>
<keyword evidence="2" id="KW-0521">NADP</keyword>
<evidence type="ECO:0000256" key="1">
    <source>
        <dbReference type="ARBA" id="ARBA00006328"/>
    </source>
</evidence>
<dbReference type="GO" id="GO:0016491">
    <property type="term" value="F:oxidoreductase activity"/>
    <property type="evidence" value="ECO:0007669"/>
    <property type="project" value="UniProtKB-KW"/>
</dbReference>
<evidence type="ECO:0000259" key="4">
    <source>
        <dbReference type="Pfam" id="PF05368"/>
    </source>
</evidence>
<dbReference type="Proteomes" id="UP000288168">
    <property type="component" value="Unassembled WGS sequence"/>
</dbReference>
<dbReference type="Gene3D" id="3.90.25.10">
    <property type="entry name" value="UDP-galactose 4-epimerase, domain 1"/>
    <property type="match status" value="1"/>
</dbReference>
<dbReference type="InterPro" id="IPR036291">
    <property type="entry name" value="NAD(P)-bd_dom_sf"/>
</dbReference>
<dbReference type="AlphaFoldDB" id="A0A428P404"/>
<dbReference type="PANTHER" id="PTHR42748">
    <property type="entry name" value="NITROGEN METABOLITE REPRESSION PROTEIN NMRA FAMILY MEMBER"/>
    <property type="match status" value="1"/>
</dbReference>
<dbReference type="SUPFAM" id="SSF51735">
    <property type="entry name" value="NAD(P)-binding Rossmann-fold domains"/>
    <property type="match status" value="1"/>
</dbReference>
<keyword evidence="6" id="KW-1185">Reference proteome</keyword>
<keyword evidence="3" id="KW-0560">Oxidoreductase</keyword>
<name>A0A428P404_9HYPO</name>
<evidence type="ECO:0000313" key="6">
    <source>
        <dbReference type="Proteomes" id="UP000288168"/>
    </source>
</evidence>